<dbReference type="Gene3D" id="2.60.40.10">
    <property type="entry name" value="Immunoglobulins"/>
    <property type="match status" value="1"/>
</dbReference>
<dbReference type="PANTHER" id="PTHR34819">
    <property type="entry name" value="LARGE CYSTEINE-RICH PERIPLASMIC PROTEIN OMCB"/>
    <property type="match status" value="1"/>
</dbReference>
<evidence type="ECO:0000313" key="2">
    <source>
        <dbReference type="EMBL" id="AAF12630.1"/>
    </source>
</evidence>
<dbReference type="AlphaFoldDB" id="Q9RZS5"/>
<dbReference type="HOGENOM" id="CLU_313931_0_0_0"/>
<dbReference type="SUPFAM" id="SSF117074">
    <property type="entry name" value="Hypothetical protein PA1324"/>
    <property type="match status" value="1"/>
</dbReference>
<gene>
    <name evidence="2" type="ordered locus">DR_B0039</name>
</gene>
<keyword evidence="3" id="KW-1185">Reference proteome</keyword>
<geneLocation type="plasmid" evidence="3">
    <name>megaplasmid MP1</name>
</geneLocation>
<feature type="domain" description="DUF11" evidence="1">
    <location>
        <begin position="319"/>
        <end position="426"/>
    </location>
</feature>
<protein>
    <recommendedName>
        <fullName evidence="1">DUF11 domain-containing protein</fullName>
    </recommendedName>
</protein>
<feature type="domain" description="DUF11" evidence="1">
    <location>
        <begin position="38"/>
        <end position="168"/>
    </location>
</feature>
<dbReference type="Pfam" id="PF01345">
    <property type="entry name" value="DUF11"/>
    <property type="match status" value="3"/>
</dbReference>
<proteinExistence type="predicted"/>
<dbReference type="PIR" id="D75622">
    <property type="entry name" value="D75622"/>
</dbReference>
<keyword evidence="2" id="KW-0614">Plasmid</keyword>
<organism evidence="2 3">
    <name type="scientific">Deinococcus radiodurans (strain ATCC 13939 / DSM 20539 / JCM 16871 / CCUG 27074 / LMG 4051 / NBRC 15346 / NCIMB 9279 / VKM B-1422 / R1)</name>
    <dbReference type="NCBI Taxonomy" id="243230"/>
    <lineage>
        <taxon>Bacteria</taxon>
        <taxon>Thermotogati</taxon>
        <taxon>Deinococcota</taxon>
        <taxon>Deinococci</taxon>
        <taxon>Deinococcales</taxon>
        <taxon>Deinococcaceae</taxon>
        <taxon>Deinococcus</taxon>
    </lineage>
</organism>
<name>Q9RZS5_DEIRA</name>
<dbReference type="PANTHER" id="PTHR34819:SF3">
    <property type="entry name" value="CELL SURFACE PROTEIN"/>
    <property type="match status" value="1"/>
</dbReference>
<dbReference type="InterPro" id="IPR013783">
    <property type="entry name" value="Ig-like_fold"/>
</dbReference>
<dbReference type="EnsemblBacteria" id="AAF12630">
    <property type="protein sequence ID" value="AAF12630"/>
    <property type="gene ID" value="DR_B0039"/>
</dbReference>
<dbReference type="PATRIC" id="fig|243230.17.peg.35"/>
<dbReference type="OrthoDB" id="9773411at2"/>
<dbReference type="Proteomes" id="UP000002524">
    <property type="component" value="Plasmid MP1"/>
</dbReference>
<reference evidence="2 3" key="1">
    <citation type="journal article" date="1999" name="Science">
        <title>Genome sequence of the radioresistant bacterium Deinococcus radiodurans R1.</title>
        <authorList>
            <person name="White O."/>
            <person name="Eisen J.A."/>
            <person name="Heidelberg J.F."/>
            <person name="Hickey E.K."/>
            <person name="Peterson J.D."/>
            <person name="Dodson R.J."/>
            <person name="Haft D.H."/>
            <person name="Gwinn M.L."/>
            <person name="Nelson W.C."/>
            <person name="Richardson D.L."/>
            <person name="Moffat K.S."/>
            <person name="Qin H."/>
            <person name="Jiang L."/>
            <person name="Pamphile W."/>
            <person name="Crosby M."/>
            <person name="Shen M."/>
            <person name="Vamathevan J.J."/>
            <person name="Lam P."/>
            <person name="McDonald L."/>
            <person name="Utterback T."/>
            <person name="Zalewski C."/>
            <person name="Makarova K.S."/>
            <person name="Aravind L."/>
            <person name="Daly M.J."/>
            <person name="Minton K.W."/>
            <person name="Fleischmann R.D."/>
            <person name="Ketchum K.A."/>
            <person name="Nelson K.E."/>
            <person name="Salzberg S."/>
            <person name="Smith H.O."/>
            <person name="Venter J.C."/>
            <person name="Fraser C.M."/>
        </authorList>
    </citation>
    <scope>NUCLEOTIDE SEQUENCE [LARGE SCALE GENOMIC DNA]</scope>
    <source>
        <strain evidence="3">ATCC 13939 / DSM 20539 / JCM 16871 / LMG 4051 / NBRC 15346 / NCIMB 9279 / R1 / VKM B-1422</strain>
    </source>
</reference>
<dbReference type="KEGG" id="dra:DR_B0039"/>
<dbReference type="InterPro" id="IPR001434">
    <property type="entry name" value="OmcB-like_DUF11"/>
</dbReference>
<dbReference type="InterPro" id="IPR051172">
    <property type="entry name" value="Chlamydia_OmcB"/>
</dbReference>
<dbReference type="InParanoid" id="Q9RZS5"/>
<dbReference type="NCBIfam" id="TIGR01451">
    <property type="entry name" value="B_ant_repeat"/>
    <property type="match status" value="2"/>
</dbReference>
<dbReference type="InterPro" id="IPR047589">
    <property type="entry name" value="DUF11_rpt"/>
</dbReference>
<accession>Q9RZS5</accession>
<dbReference type="EMBL" id="AE001826">
    <property type="protein sequence ID" value="AAF12630.1"/>
    <property type="molecule type" value="Genomic_DNA"/>
</dbReference>
<evidence type="ECO:0000259" key="1">
    <source>
        <dbReference type="Pfam" id="PF01345"/>
    </source>
</evidence>
<sequence length="756" mass="78568">MPAGASGAALVNLTAQCPGGAQDDNNVAQLVATPPPHLELRKAFGAERLRPGDQTGVTVTATNTGAGAAPDVVLEDPLGQQLDAGLAYVPGSARTDRGRLEYSADGASWQAAEPAAVRGVRVQAGTLEPGEQTTLTFRMEARPSAENLLLNNVATVSSVTGEGAQASDTLDVRFLPGVALGPLGQPLAPEGTAADGQTLVFAVTGEPACFDHTVQNTGDVTDMFRLSVSVTQGQATPQLLGAAGEPLPQPFTLAPGEQRQVRVCYDLRSAQPLTAQVIAQGERGTSNATADLIRRVETQRPGLRKTVSKVGAPDWAPGSAVTSGDELEYTLSVTNPYAQPLAGVQVLDPLPAGTEFVSASDGGALLGAASAAQVAWTLGDLPAGATRTLTLRVRVGRDVRDDQELRNVFELTSSELPAPLHSNAASAVVWNTAPLLSKTLDRRDAAPGDLLTYTLTLKNPSASTALVDLVITDTPAAALKYVTGTSRLAGVPTADPAENGGELQWRVPRLGAGESLTLSYGLRVLPGAAGELLNTAVLRGYGEQTHAVAVASNRAQVSATLKLLNFAPLGDVLGTVYLDANGNRRLDEGETVLSGARVALAGGRLALTDSRGRYHFGNVDLGTQALRLDLGSVPAVRDPGTQVVQVQGLTTVDFPLRALAALQVKRDLRVQVGELTLTKRLTEIPGGYRVTTTLQSPVALAEVAWTDPLPAGAALVSGQNVRRERLSAGSTTWTYDLRWSGPPSAALTDPVLKVVK</sequence>
<evidence type="ECO:0000313" key="3">
    <source>
        <dbReference type="Proteomes" id="UP000002524"/>
    </source>
</evidence>
<feature type="domain" description="DUF11" evidence="1">
    <location>
        <begin position="436"/>
        <end position="540"/>
    </location>
</feature>